<dbReference type="SUPFAM" id="SSF58014">
    <property type="entry name" value="Coiled-coil domain of nucleotide exchange factor GrpE"/>
    <property type="match status" value="1"/>
</dbReference>
<keyword evidence="3" id="KW-0963">Cytoplasm</keyword>
<dbReference type="InterPro" id="IPR000740">
    <property type="entry name" value="GrpE"/>
</dbReference>
<dbReference type="AlphaFoldDB" id="A0A1G2H7I9"/>
<evidence type="ECO:0000313" key="8">
    <source>
        <dbReference type="Proteomes" id="UP000177932"/>
    </source>
</evidence>
<dbReference type="GO" id="GO:0006457">
    <property type="term" value="P:protein folding"/>
    <property type="evidence" value="ECO:0007669"/>
    <property type="project" value="InterPro"/>
</dbReference>
<dbReference type="HAMAP" id="MF_01151">
    <property type="entry name" value="GrpE"/>
    <property type="match status" value="1"/>
</dbReference>
<proteinExistence type="inferred from homology"/>
<reference evidence="7 8" key="1">
    <citation type="journal article" date="2016" name="Nat. Commun.">
        <title>Thousands of microbial genomes shed light on interconnected biogeochemical processes in an aquifer system.</title>
        <authorList>
            <person name="Anantharaman K."/>
            <person name="Brown C.T."/>
            <person name="Hug L.A."/>
            <person name="Sharon I."/>
            <person name="Castelle C.J."/>
            <person name="Probst A.J."/>
            <person name="Thomas B.C."/>
            <person name="Singh A."/>
            <person name="Wilkins M.J."/>
            <person name="Karaoz U."/>
            <person name="Brodie E.L."/>
            <person name="Williams K.H."/>
            <person name="Hubbard S.S."/>
            <person name="Banfield J.F."/>
        </authorList>
    </citation>
    <scope>NUCLEOTIDE SEQUENCE [LARGE SCALE GENOMIC DNA]</scope>
</reference>
<dbReference type="EMBL" id="MHOD01000012">
    <property type="protein sequence ID" value="OGZ58270.1"/>
    <property type="molecule type" value="Genomic_DNA"/>
</dbReference>
<feature type="coiled-coil region" evidence="6">
    <location>
        <begin position="2"/>
        <end position="36"/>
    </location>
</feature>
<evidence type="ECO:0000256" key="2">
    <source>
        <dbReference type="ARBA" id="ARBA00023186"/>
    </source>
</evidence>
<dbReference type="STRING" id="1802158.A2827_02490"/>
<evidence type="ECO:0000256" key="3">
    <source>
        <dbReference type="HAMAP-Rule" id="MF_01151"/>
    </source>
</evidence>
<gene>
    <name evidence="3" type="primary">grpE</name>
    <name evidence="7" type="ORF">A2827_02490</name>
</gene>
<evidence type="ECO:0000256" key="4">
    <source>
        <dbReference type="RuleBase" id="RU000639"/>
    </source>
</evidence>
<dbReference type="PANTHER" id="PTHR21237">
    <property type="entry name" value="GRPE PROTEIN"/>
    <property type="match status" value="1"/>
</dbReference>
<comment type="subunit">
    <text evidence="3">Homodimer.</text>
</comment>
<keyword evidence="3 4" id="KW-0346">Stress response</keyword>
<dbReference type="GO" id="GO:0005737">
    <property type="term" value="C:cytoplasm"/>
    <property type="evidence" value="ECO:0007669"/>
    <property type="project" value="UniProtKB-SubCell"/>
</dbReference>
<dbReference type="InterPro" id="IPR013805">
    <property type="entry name" value="GrpE_CC"/>
</dbReference>
<evidence type="ECO:0000256" key="6">
    <source>
        <dbReference type="SAM" id="Coils"/>
    </source>
</evidence>
<dbReference type="Pfam" id="PF01025">
    <property type="entry name" value="GrpE"/>
    <property type="match status" value="1"/>
</dbReference>
<name>A0A1G2H7I9_9BACT</name>
<evidence type="ECO:0000313" key="7">
    <source>
        <dbReference type="EMBL" id="OGZ58270.1"/>
    </source>
</evidence>
<protein>
    <recommendedName>
        <fullName evidence="3 4">Protein GrpE</fullName>
    </recommendedName>
    <alternativeName>
        <fullName evidence="3">HSP-70 cofactor</fullName>
    </alternativeName>
</protein>
<evidence type="ECO:0000256" key="5">
    <source>
        <dbReference type="RuleBase" id="RU004478"/>
    </source>
</evidence>
<dbReference type="GO" id="GO:0051087">
    <property type="term" value="F:protein-folding chaperone binding"/>
    <property type="evidence" value="ECO:0007669"/>
    <property type="project" value="InterPro"/>
</dbReference>
<comment type="caution">
    <text evidence="7">The sequence shown here is derived from an EMBL/GenBank/DDBJ whole genome shotgun (WGS) entry which is preliminary data.</text>
</comment>
<comment type="function">
    <text evidence="3 4">Participates actively in the response to hyperosmotic and heat shock by preventing the aggregation of stress-denatured proteins, in association with DnaK and GrpE. It is the nucleotide exchange factor for DnaK and may function as a thermosensor. Unfolded proteins bind initially to DnaJ; upon interaction with the DnaJ-bound protein, DnaK hydrolyzes its bound ATP, resulting in the formation of a stable complex. GrpE releases ADP from DnaK; ATP binding to DnaK triggers the release of the substrate protein, thus completing the reaction cycle. Several rounds of ATP-dependent interactions between DnaJ, DnaK and GrpE are required for fully efficient folding.</text>
</comment>
<dbReference type="InterPro" id="IPR009012">
    <property type="entry name" value="GrpE_head"/>
</dbReference>
<comment type="subcellular location">
    <subcellularLocation>
        <location evidence="3">Cytoplasm</location>
    </subcellularLocation>
</comment>
<dbReference type="PROSITE" id="PS01071">
    <property type="entry name" value="GRPE"/>
    <property type="match status" value="1"/>
</dbReference>
<dbReference type="Gene3D" id="3.90.20.20">
    <property type="match status" value="1"/>
</dbReference>
<dbReference type="Proteomes" id="UP000177932">
    <property type="component" value="Unassembled WGS sequence"/>
</dbReference>
<dbReference type="SUPFAM" id="SSF51064">
    <property type="entry name" value="Head domain of nucleotide exchange factor GrpE"/>
    <property type="match status" value="1"/>
</dbReference>
<comment type="similarity">
    <text evidence="1 3 5">Belongs to the GrpE family.</text>
</comment>
<dbReference type="PRINTS" id="PR00773">
    <property type="entry name" value="GRPEPROTEIN"/>
</dbReference>
<dbReference type="PANTHER" id="PTHR21237:SF23">
    <property type="entry name" value="GRPE PROTEIN HOMOLOG, MITOCHONDRIAL"/>
    <property type="match status" value="1"/>
</dbReference>
<dbReference type="Gene3D" id="2.30.22.10">
    <property type="entry name" value="Head domain of nucleotide exchange factor GrpE"/>
    <property type="match status" value="1"/>
</dbReference>
<dbReference type="GO" id="GO:0000774">
    <property type="term" value="F:adenyl-nucleotide exchange factor activity"/>
    <property type="evidence" value="ECO:0007669"/>
    <property type="project" value="InterPro"/>
</dbReference>
<keyword evidence="2 3" id="KW-0143">Chaperone</keyword>
<accession>A0A1G2H7I9</accession>
<dbReference type="GO" id="GO:0042803">
    <property type="term" value="F:protein homodimerization activity"/>
    <property type="evidence" value="ECO:0007669"/>
    <property type="project" value="InterPro"/>
</dbReference>
<keyword evidence="6" id="KW-0175">Coiled coil</keyword>
<organism evidence="7 8">
    <name type="scientific">Candidatus Spechtbacteria bacterium RIFCSPHIGHO2_01_FULL_43_30</name>
    <dbReference type="NCBI Taxonomy" id="1802158"/>
    <lineage>
        <taxon>Bacteria</taxon>
        <taxon>Candidatus Spechtiibacteriota</taxon>
    </lineage>
</organism>
<dbReference type="CDD" id="cd00446">
    <property type="entry name" value="GrpE"/>
    <property type="match status" value="1"/>
</dbReference>
<evidence type="ECO:0000256" key="1">
    <source>
        <dbReference type="ARBA" id="ARBA00009054"/>
    </source>
</evidence>
<sequence>MNEYIDEEQDGAEEKLKKLRKKLSRCEKERKEYLEGWQRARADFQNHIKQKEYEMGEFKKFVADNLLSKIFPILDNLTLAASLTPENLKSDPWVVGITNVKRQLEGILKEEGVEEIKVNKGDDFNPSFHEAIGESESDAESGKISDVVQKGYVLRGKVVRAARVKIAK</sequence>
<dbReference type="GO" id="GO:0051082">
    <property type="term" value="F:unfolded protein binding"/>
    <property type="evidence" value="ECO:0007669"/>
    <property type="project" value="TreeGrafter"/>
</dbReference>